<keyword evidence="6 9" id="KW-0472">Membrane</keyword>
<dbReference type="InterPro" id="IPR012334">
    <property type="entry name" value="Pectin_lyas_fold"/>
</dbReference>
<keyword evidence="4" id="KW-0964">Secreted</keyword>
<keyword evidence="7" id="KW-0998">Cell outer membrane</keyword>
<dbReference type="InterPro" id="IPR042229">
    <property type="entry name" value="Listeria/Bacterioides_rpt_sf"/>
</dbReference>
<accession>A0A0M2NEF5</accession>
<sequence>MNKKAIISIFVSVLLVLSIFNFAYANEVMPNPANAMEEESIYSEMDTEAAEETETPEPAASPAPILEETGQPYQEEQAAPLEMPQSLETDEGLEQPVLAANSITPFVASDDTTLRNEIASAAPGGVVEISNNITITGTPLTVDKNLTFRSAGGTVQLLVAGNIRHINASAGVTLTFEGVELVGNASADGGGINALGMITLNGASIKNCQAAQGGGINAAGAATINNSTLTGNKATAGNGGGAYASGAVLISGSTISQNTATGDGGGIYSAGNFTFSSGTVSGNSAERGGGIYTPAPNAFLNGGTISNNTAVDGAGFYGQTVYMLRGTVTGNRATETGGGLFAVNITVENGQVSGNTAGDNGGGIHTEQDFEINGGLIENNTAVNGGGVYVSGEAQLNSGVISGNNATTGGGAYVTGSTQYIGTEIKGNTAANNGGGLYQRGNIVISGGSLADNVATSGHGGGIYSASNFTLQDGTVSGNQAGINGGGVYMIAPNTFLRGGTISGNTAQQDGGGVYGSVIYMLEGTIDGNHAMEDGGGVFAVNITMENGQINGNVADGSGGGIYADNWIEINNGTISGNRAENGGGISTIGDIDFNQGSITGNTALQDGGGIYGTLANIFVQPGAVFADNSASRGYLIKEEDKALYASNVHTTYITQPFTYAYNNFDINYTGIEIEYVVTFDSQGGSGVEPVLVSDGSTVAKPEDPVRNGYTFTGWFRDAAATQPWDFATAINSNITLYAGWQETPVPIVTYTVTFDSRGGSAVTAITNISAGSLISAPADPTYEGYTFTGWFTDAATTQKWDFASDAVNGNMTLYAGWKANDVVVAVPKTGDTADPWFYVWIAVAGASILAGLLVKVKYQQKRK</sequence>
<dbReference type="SUPFAM" id="SSF51126">
    <property type="entry name" value="Pectin lyase-like"/>
    <property type="match status" value="3"/>
</dbReference>
<organism evidence="11 12">
    <name type="scientific">Christensenella hongkongensis</name>
    <dbReference type="NCBI Taxonomy" id="270498"/>
    <lineage>
        <taxon>Bacteria</taxon>
        <taxon>Bacillati</taxon>
        <taxon>Bacillota</taxon>
        <taxon>Clostridia</taxon>
        <taxon>Christensenellales</taxon>
        <taxon>Christensenellaceae</taxon>
        <taxon>Christensenella</taxon>
    </lineage>
</organism>
<dbReference type="RefSeq" id="WP_046444955.1">
    <property type="nucleotide sequence ID" value="NZ_LAYJ01000134.1"/>
</dbReference>
<dbReference type="Gene3D" id="2.160.20.10">
    <property type="entry name" value="Single-stranded right-handed beta-helix, Pectin lyase-like"/>
    <property type="match status" value="1"/>
</dbReference>
<feature type="signal peptide" evidence="10">
    <location>
        <begin position="1"/>
        <end position="25"/>
    </location>
</feature>
<dbReference type="Pfam" id="PF09479">
    <property type="entry name" value="Flg_new"/>
    <property type="match status" value="2"/>
</dbReference>
<dbReference type="STRING" id="270498.CHK_3203"/>
<dbReference type="OrthoDB" id="9776008at2"/>
<name>A0A0M2NEF5_9FIRM</name>
<evidence type="ECO:0000256" key="2">
    <source>
        <dbReference type="ARBA" id="ARBA00004442"/>
    </source>
</evidence>
<dbReference type="InterPro" id="IPR003368">
    <property type="entry name" value="POMP_repeat"/>
</dbReference>
<dbReference type="Gene3D" id="2.60.40.4270">
    <property type="entry name" value="Listeria-Bacteroides repeat domain"/>
    <property type="match status" value="2"/>
</dbReference>
<proteinExistence type="predicted"/>
<keyword evidence="9" id="KW-1133">Transmembrane helix</keyword>
<gene>
    <name evidence="11" type="ORF">CHK_3203</name>
</gene>
<evidence type="ECO:0000256" key="5">
    <source>
        <dbReference type="ARBA" id="ARBA00022729"/>
    </source>
</evidence>
<comment type="subcellular location">
    <subcellularLocation>
        <location evidence="1">Cell envelope</location>
    </subcellularLocation>
    <subcellularLocation>
        <location evidence="2">Cell outer membrane</location>
    </subcellularLocation>
    <subcellularLocation>
        <location evidence="3">Secreted</location>
    </subcellularLocation>
</comment>
<dbReference type="EMBL" id="LAYJ01000134">
    <property type="protein sequence ID" value="KKI49351.1"/>
    <property type="molecule type" value="Genomic_DNA"/>
</dbReference>
<dbReference type="InterPro" id="IPR013378">
    <property type="entry name" value="InlB-like_B-rpt"/>
</dbReference>
<dbReference type="Proteomes" id="UP000034076">
    <property type="component" value="Unassembled WGS sequence"/>
</dbReference>
<reference evidence="11 12" key="1">
    <citation type="submission" date="2015-04" db="EMBL/GenBank/DDBJ databases">
        <title>Draft genome sequence of bacteremic isolate Catabacter hongkongensis type strain HKU16T.</title>
        <authorList>
            <person name="Lau S.K."/>
            <person name="Teng J.L."/>
            <person name="Huang Y."/>
            <person name="Curreem S.O."/>
            <person name="Tsui S.K."/>
            <person name="Woo P.C."/>
        </authorList>
    </citation>
    <scope>NUCLEOTIDE SEQUENCE [LARGE SCALE GENOMIC DNA]</scope>
    <source>
        <strain evidence="11 12">HKU16</strain>
    </source>
</reference>
<dbReference type="PANTHER" id="PTHR11319">
    <property type="entry name" value="G PROTEIN-COUPLED RECEPTOR-RELATED"/>
    <property type="match status" value="1"/>
</dbReference>
<dbReference type="SMART" id="SM00710">
    <property type="entry name" value="PbH1"/>
    <property type="match status" value="12"/>
</dbReference>
<dbReference type="InterPro" id="IPR006626">
    <property type="entry name" value="PbH1"/>
</dbReference>
<comment type="caution">
    <text evidence="11">The sequence shown here is derived from an EMBL/GenBank/DDBJ whole genome shotgun (WGS) entry which is preliminary data.</text>
</comment>
<dbReference type="AlphaFoldDB" id="A0A0M2NEF5"/>
<feature type="chain" id="PRO_5017921504" evidence="10">
    <location>
        <begin position="26"/>
        <end position="864"/>
    </location>
</feature>
<evidence type="ECO:0000256" key="4">
    <source>
        <dbReference type="ARBA" id="ARBA00022525"/>
    </source>
</evidence>
<keyword evidence="5 10" id="KW-0732">Signal</keyword>
<protein>
    <submittedName>
        <fullName evidence="11">Putative extracellular nuclease</fullName>
    </submittedName>
</protein>
<evidence type="ECO:0000256" key="7">
    <source>
        <dbReference type="ARBA" id="ARBA00023237"/>
    </source>
</evidence>
<evidence type="ECO:0000256" key="8">
    <source>
        <dbReference type="SAM" id="MobiDB-lite"/>
    </source>
</evidence>
<dbReference type="NCBIfam" id="TIGR01376">
    <property type="entry name" value="POMP_repeat"/>
    <property type="match status" value="1"/>
</dbReference>
<keyword evidence="9" id="KW-0812">Transmembrane</keyword>
<dbReference type="PANTHER" id="PTHR11319:SF35">
    <property type="entry name" value="OUTER MEMBRANE PROTEIN PMPC-RELATED"/>
    <property type="match status" value="1"/>
</dbReference>
<dbReference type="GO" id="GO:0009279">
    <property type="term" value="C:cell outer membrane"/>
    <property type="evidence" value="ECO:0007669"/>
    <property type="project" value="UniProtKB-SubCell"/>
</dbReference>
<evidence type="ECO:0000256" key="6">
    <source>
        <dbReference type="ARBA" id="ARBA00023136"/>
    </source>
</evidence>
<keyword evidence="12" id="KW-1185">Reference proteome</keyword>
<evidence type="ECO:0000313" key="11">
    <source>
        <dbReference type="EMBL" id="KKI49351.1"/>
    </source>
</evidence>
<dbReference type="GO" id="GO:0005576">
    <property type="term" value="C:extracellular region"/>
    <property type="evidence" value="ECO:0007669"/>
    <property type="project" value="UniProtKB-SubCell"/>
</dbReference>
<feature type="region of interest" description="Disordered" evidence="8">
    <location>
        <begin position="42"/>
        <end position="65"/>
    </location>
</feature>
<dbReference type="InterPro" id="IPR011050">
    <property type="entry name" value="Pectin_lyase_fold/virulence"/>
</dbReference>
<feature type="transmembrane region" description="Helical" evidence="9">
    <location>
        <begin position="837"/>
        <end position="855"/>
    </location>
</feature>
<evidence type="ECO:0000256" key="9">
    <source>
        <dbReference type="SAM" id="Phobius"/>
    </source>
</evidence>
<evidence type="ECO:0000256" key="1">
    <source>
        <dbReference type="ARBA" id="ARBA00004196"/>
    </source>
</evidence>
<evidence type="ECO:0000256" key="3">
    <source>
        <dbReference type="ARBA" id="ARBA00004613"/>
    </source>
</evidence>
<dbReference type="PATRIC" id="fig|270498.16.peg.2453"/>
<dbReference type="NCBIfam" id="TIGR02543">
    <property type="entry name" value="List_Bact_rpt"/>
    <property type="match status" value="2"/>
</dbReference>
<evidence type="ECO:0000256" key="10">
    <source>
        <dbReference type="SAM" id="SignalP"/>
    </source>
</evidence>
<evidence type="ECO:0000313" key="12">
    <source>
        <dbReference type="Proteomes" id="UP000034076"/>
    </source>
</evidence>
<dbReference type="Pfam" id="PF02415">
    <property type="entry name" value="Chlam_PMP"/>
    <property type="match status" value="1"/>
</dbReference>
<feature type="compositionally biased region" description="Acidic residues" evidence="8">
    <location>
        <begin position="42"/>
        <end position="55"/>
    </location>
</feature>